<feature type="compositionally biased region" description="Basic and acidic residues" evidence="1">
    <location>
        <begin position="125"/>
        <end position="147"/>
    </location>
</feature>
<evidence type="ECO:0000313" key="4">
    <source>
        <dbReference type="Proteomes" id="UP000799764"/>
    </source>
</evidence>
<reference evidence="3" key="1">
    <citation type="journal article" date="2020" name="Stud. Mycol.">
        <title>101 Dothideomycetes genomes: a test case for predicting lifestyles and emergence of pathogens.</title>
        <authorList>
            <person name="Haridas S."/>
            <person name="Albert R."/>
            <person name="Binder M."/>
            <person name="Bloem J."/>
            <person name="Labutti K."/>
            <person name="Salamov A."/>
            <person name="Andreopoulos B."/>
            <person name="Baker S."/>
            <person name="Barry K."/>
            <person name="Bills G."/>
            <person name="Bluhm B."/>
            <person name="Cannon C."/>
            <person name="Castanera R."/>
            <person name="Culley D."/>
            <person name="Daum C."/>
            <person name="Ezra D."/>
            <person name="Gonzalez J."/>
            <person name="Henrissat B."/>
            <person name="Kuo A."/>
            <person name="Liang C."/>
            <person name="Lipzen A."/>
            <person name="Lutzoni F."/>
            <person name="Magnuson J."/>
            <person name="Mondo S."/>
            <person name="Nolan M."/>
            <person name="Ohm R."/>
            <person name="Pangilinan J."/>
            <person name="Park H.-J."/>
            <person name="Ramirez L."/>
            <person name="Alfaro M."/>
            <person name="Sun H."/>
            <person name="Tritt A."/>
            <person name="Yoshinaga Y."/>
            <person name="Zwiers L.-H."/>
            <person name="Turgeon B."/>
            <person name="Goodwin S."/>
            <person name="Spatafora J."/>
            <person name="Crous P."/>
            <person name="Grigoriev I."/>
        </authorList>
    </citation>
    <scope>NUCLEOTIDE SEQUENCE</scope>
    <source>
        <strain evidence="3">CBS 690.94</strain>
    </source>
</reference>
<dbReference type="Proteomes" id="UP000799764">
    <property type="component" value="Unassembled WGS sequence"/>
</dbReference>
<gene>
    <name evidence="3" type="ORF">P171DRAFT_516745</name>
</gene>
<dbReference type="AlphaFoldDB" id="A0A9P4PTD1"/>
<keyword evidence="4" id="KW-1185">Reference proteome</keyword>
<accession>A0A9P4PTD1</accession>
<feature type="compositionally biased region" description="Basic and acidic residues" evidence="1">
    <location>
        <begin position="87"/>
        <end position="102"/>
    </location>
</feature>
<evidence type="ECO:0000313" key="3">
    <source>
        <dbReference type="EMBL" id="KAF2450999.1"/>
    </source>
</evidence>
<keyword evidence="2" id="KW-1133">Transmembrane helix</keyword>
<sequence length="153" mass="16669">MANTTAPVSTTAISAPFTPAPENRLLFGGALLGWAFLTVTVVGLLVFGAVCYYMRKQQHSPNLSDDQTRIRANLQSRPVQARAAEGSMRDSEGGVELRELHPVPRAGGTNWKGPANEEPGYEDTMTEHERRRAHDRLADGQDVDRDGIIGQAL</sequence>
<evidence type="ECO:0000256" key="2">
    <source>
        <dbReference type="SAM" id="Phobius"/>
    </source>
</evidence>
<protein>
    <recommendedName>
        <fullName evidence="5">Transmembrane protein</fullName>
    </recommendedName>
</protein>
<comment type="caution">
    <text evidence="3">The sequence shown here is derived from an EMBL/GenBank/DDBJ whole genome shotgun (WGS) entry which is preliminary data.</text>
</comment>
<feature type="transmembrane region" description="Helical" evidence="2">
    <location>
        <begin position="31"/>
        <end position="54"/>
    </location>
</feature>
<keyword evidence="2" id="KW-0472">Membrane</keyword>
<evidence type="ECO:0008006" key="5">
    <source>
        <dbReference type="Google" id="ProtNLM"/>
    </source>
</evidence>
<organism evidence="3 4">
    <name type="scientific">Karstenula rhodostoma CBS 690.94</name>
    <dbReference type="NCBI Taxonomy" id="1392251"/>
    <lineage>
        <taxon>Eukaryota</taxon>
        <taxon>Fungi</taxon>
        <taxon>Dikarya</taxon>
        <taxon>Ascomycota</taxon>
        <taxon>Pezizomycotina</taxon>
        <taxon>Dothideomycetes</taxon>
        <taxon>Pleosporomycetidae</taxon>
        <taxon>Pleosporales</taxon>
        <taxon>Massarineae</taxon>
        <taxon>Didymosphaeriaceae</taxon>
        <taxon>Karstenula</taxon>
    </lineage>
</organism>
<keyword evidence="2" id="KW-0812">Transmembrane</keyword>
<evidence type="ECO:0000256" key="1">
    <source>
        <dbReference type="SAM" id="MobiDB-lite"/>
    </source>
</evidence>
<dbReference type="EMBL" id="MU001493">
    <property type="protein sequence ID" value="KAF2450999.1"/>
    <property type="molecule type" value="Genomic_DNA"/>
</dbReference>
<proteinExistence type="predicted"/>
<name>A0A9P4PTD1_9PLEO</name>
<feature type="region of interest" description="Disordered" evidence="1">
    <location>
        <begin position="76"/>
        <end position="153"/>
    </location>
</feature>